<keyword evidence="1" id="KW-0732">Signal</keyword>
<accession>A0ABD0RJP2</accession>
<name>A0ABD0RJP2_CIRMR</name>
<feature type="non-terminal residue" evidence="2">
    <location>
        <position position="1"/>
    </location>
</feature>
<protein>
    <submittedName>
        <fullName evidence="2">Uncharacterized protein</fullName>
    </submittedName>
</protein>
<feature type="chain" id="PRO_5044787483" evidence="1">
    <location>
        <begin position="22"/>
        <end position="54"/>
    </location>
</feature>
<dbReference type="Proteomes" id="UP001529510">
    <property type="component" value="Unassembled WGS sequence"/>
</dbReference>
<proteinExistence type="predicted"/>
<feature type="signal peptide" evidence="1">
    <location>
        <begin position="1"/>
        <end position="21"/>
    </location>
</feature>
<organism evidence="2 3">
    <name type="scientific">Cirrhinus mrigala</name>
    <name type="common">Mrigala</name>
    <dbReference type="NCBI Taxonomy" id="683832"/>
    <lineage>
        <taxon>Eukaryota</taxon>
        <taxon>Metazoa</taxon>
        <taxon>Chordata</taxon>
        <taxon>Craniata</taxon>
        <taxon>Vertebrata</taxon>
        <taxon>Euteleostomi</taxon>
        <taxon>Actinopterygii</taxon>
        <taxon>Neopterygii</taxon>
        <taxon>Teleostei</taxon>
        <taxon>Ostariophysi</taxon>
        <taxon>Cypriniformes</taxon>
        <taxon>Cyprinidae</taxon>
        <taxon>Labeoninae</taxon>
        <taxon>Labeonini</taxon>
        <taxon>Cirrhinus</taxon>
    </lineage>
</organism>
<gene>
    <name evidence="2" type="ORF">M9458_007196</name>
</gene>
<dbReference type="EMBL" id="JAMKFB020000003">
    <property type="protein sequence ID" value="KAL0198656.1"/>
    <property type="molecule type" value="Genomic_DNA"/>
</dbReference>
<comment type="caution">
    <text evidence="2">The sequence shown here is derived from an EMBL/GenBank/DDBJ whole genome shotgun (WGS) entry which is preliminary data.</text>
</comment>
<keyword evidence="3" id="KW-1185">Reference proteome</keyword>
<dbReference type="AlphaFoldDB" id="A0ABD0RJP2"/>
<evidence type="ECO:0000256" key="1">
    <source>
        <dbReference type="SAM" id="SignalP"/>
    </source>
</evidence>
<evidence type="ECO:0000313" key="2">
    <source>
        <dbReference type="EMBL" id="KAL0198656.1"/>
    </source>
</evidence>
<reference evidence="2 3" key="1">
    <citation type="submission" date="2024-05" db="EMBL/GenBank/DDBJ databases">
        <title>Genome sequencing and assembly of Indian major carp, Cirrhinus mrigala (Hamilton, 1822).</title>
        <authorList>
            <person name="Mohindra V."/>
            <person name="Chowdhury L.M."/>
            <person name="Lal K."/>
            <person name="Jena J.K."/>
        </authorList>
    </citation>
    <scope>NUCLEOTIDE SEQUENCE [LARGE SCALE GENOMIC DNA]</scope>
    <source>
        <strain evidence="2">CM1030</strain>
        <tissue evidence="2">Blood</tissue>
    </source>
</reference>
<sequence length="54" mass="6146">YHFSFCLVCLVISMLASIVLTRLSVEDSFLVCRRSNKVHPCNTNTQNDGLDQEK</sequence>
<feature type="non-terminal residue" evidence="2">
    <location>
        <position position="54"/>
    </location>
</feature>
<evidence type="ECO:0000313" key="3">
    <source>
        <dbReference type="Proteomes" id="UP001529510"/>
    </source>
</evidence>